<keyword evidence="4" id="KW-0539">Nucleus</keyword>
<keyword evidence="3" id="KW-0813">Transport</keyword>
<dbReference type="GO" id="GO:0017056">
    <property type="term" value="F:structural constituent of nuclear pore"/>
    <property type="evidence" value="ECO:0007669"/>
    <property type="project" value="TreeGrafter"/>
</dbReference>
<protein>
    <submittedName>
        <fullName evidence="5">Nucleoporin 205</fullName>
    </submittedName>
</protein>
<dbReference type="PANTHER" id="PTHR31344">
    <property type="entry name" value="NUCLEAR PORE COMPLEX PROTEIN NUP205"/>
    <property type="match status" value="1"/>
</dbReference>
<reference evidence="5" key="2">
    <citation type="submission" date="2025-09" db="UniProtKB">
        <authorList>
            <consortium name="Ensembl"/>
        </authorList>
    </citation>
    <scope>IDENTIFICATION</scope>
</reference>
<evidence type="ECO:0000313" key="5">
    <source>
        <dbReference type="Ensembl" id="ENSCLMP00005046016.1"/>
    </source>
</evidence>
<proteinExistence type="inferred from homology"/>
<comment type="subcellular location">
    <subcellularLocation>
        <location evidence="1">Nucleus</location>
    </subcellularLocation>
</comment>
<comment type="similarity">
    <text evidence="2">Belongs to the NUP186/NUP192/NUP205 family.</text>
</comment>
<evidence type="ECO:0000256" key="4">
    <source>
        <dbReference type="ARBA" id="ARBA00023242"/>
    </source>
</evidence>
<keyword evidence="6" id="KW-1185">Reference proteome</keyword>
<sequence length="1941" mass="217517">MSAELAMSSLWGPLKELWETVDGAVLRRQPESVHLLDLQLKKHKPHFLSLYTNPPKSAEQREKVRKASTEGIAIQGQQGSRLLPEQLLSEAFILSDLFDIGELATKHCEQQQPHFPGLTRGLVAVLLYWDGKLCVANSLRTLIQSRHGKTFTLDLSGELVALTTRFTDELMTQGLTKRILTLVSEINETREFERLQKERGLGNEKHRKEVSDLIKECRQALADSLFSWTCQSPLSEDDTLALISHLETVTAQADGSLDSVNLALVMALLYCLDVSFIEQGTEDRDDLIQTLPLLTNKQYVDAVHSRLMEGQPWKLSGLQAVCRLAWALSLRVLSQLPQGSLVEFTEADEALADQALLGDVFLFMKQGILGCESFCQEEFYIRRLHSLITDFLALMPMKVKQLRNRADEDARLVHMSLQMDSELPSSLRKDLDHLMTLIGEFYSKDSFGLELGLEFWCPTESLQHTSLQGSYLGMALQRPPHKQVVLSKFVRQMGDLLPSTLYISYLRMLKGLANGTQCAHYSFSLLKTNGATHSDSIQGVSGSPVSWEHFFHSLMLYHENLRRDFPNPDASQYRHPSLRGITQRELEGLTSFLQLLTTIITWSENARLALCEHPQWTPVVVMLGLLQCSVPPVLKAELLHCLAAFGKSPEIAASLWQSLEYTQILQTVRAPGQRQAAGIEVELNEIESSSEEYPLTRGFCHLISTLVESSLPINLGAGIRVPGFQPYLNFLRDSVFLPFPTRAYRHPAEKWEVADAVLEVFHKLLRDYEPQPSDFVQEMVELQGEQVAAHKPPGHSVMFHLLNDSPMLALCLSLLEEGVRQLDTYAPFPGKKHLESAVLRCLCLLDLALQKEVVFMDFLRESQASMLVSPLEQLLQGVSPQTRSADHIVNIARYLYHSSSNPEAAFQSAKILRRIANYPNIQTRLVGDFTHDQVARIRHETRIHMLNLLITSLELKTPNLALYLLGYEVKKPVSSTNLQDPGVLGCPRSCLHAILSLLQRGTEKRSGPVLTQQAPHMAELCYQVIYQLCACPDTSGPTMRYLRTSQDFLFSHLQHLPFILPSEYSNQIAALSQMSWLMKTAAIELRVTSLNRQRSHTQHLVSLLLDDQPHAQHTADGESGMEEETRSVSGFLHFDTVSKVRRKLLSVLDAIDFSQDMPELLQLDFFERTQIEQVISNCEHVNEQGHTVCNVKLLHRVLVAEVNALQGMAAIGQRPLLMEEVNSILQQVVERNRVRRSLSAKRHALRSWRSLVETLLTACPADLIPADDRQLIIRDLLLDLHDKVLSEDAAGELMPIVAGAVFTLTAHLSQSVLSEQQQGAGLEASSGFASIANSALHLILRKLLDFILCTGGGYQRLRAHLYGSLLYYLQIAQKPEEPDTLQIAGKAMWERLTAPEDGFSKLQRENLAIIESYGKALMEVVCRDACDGHEISRMLALAVLDRILSIDRQNQWLVYLCNSGYLRSLVESLRQDDVALQSLLTPQPPLLKPLYIYESKMALLTRVAKTGQGAVELLRCGLVAQLIECQVFDMVPDIDAHRLMRDPSGFIPSPMDRYRQILLPTLRLFQVILTSTTINHQQGAAQVLQWLIVHADTIQSLLRCQELSMGALQELSLLTGIISKTALPGALETGGEVNSVALMEFQGHINRFQRLCLSLLGRLAGSERERLLKQAEIAAPGDSAERREEMEVAMQQVCANIMEYCQTLLLQNSAQAQFSICLFSPSGSEPAGRDGGRTDLTSTLPSMAYSRVPSLGLVLYLLKNTAADFFRFHQSHRQSLGKLQTLDQLPPDELKELCQGLVSGPGGVEKISSVQRSLLAKRRLVQLINNRAKLLSLCSYVIETCLFVLWRHLEYYLLHCSPTDPKDSLMPGANSFGGLQASGGRGLGLSRVSQQDLDLVRNGFGEALQRKLLEVEGLYSQVRSRYTFIQALVRRIRGLLRQPKS</sequence>
<dbReference type="GO" id="GO:0044611">
    <property type="term" value="C:nuclear pore inner ring"/>
    <property type="evidence" value="ECO:0007669"/>
    <property type="project" value="TreeGrafter"/>
</dbReference>
<reference evidence="5" key="1">
    <citation type="submission" date="2025-08" db="UniProtKB">
        <authorList>
            <consortium name="Ensembl"/>
        </authorList>
    </citation>
    <scope>IDENTIFICATION</scope>
</reference>
<evidence type="ECO:0000313" key="6">
    <source>
        <dbReference type="Proteomes" id="UP000694565"/>
    </source>
</evidence>
<gene>
    <name evidence="5" type="primary">nup205</name>
</gene>
<dbReference type="Pfam" id="PF11894">
    <property type="entry name" value="Nup192"/>
    <property type="match status" value="1"/>
</dbReference>
<name>A0A8C3ARK9_CYCLU</name>
<evidence type="ECO:0000256" key="2">
    <source>
        <dbReference type="ARBA" id="ARBA00005892"/>
    </source>
</evidence>
<dbReference type="Ensembl" id="ENSCLMT00005047615.1">
    <property type="protein sequence ID" value="ENSCLMP00005046016.1"/>
    <property type="gene ID" value="ENSCLMG00005018446.1"/>
</dbReference>
<organism evidence="5 6">
    <name type="scientific">Cyclopterus lumpus</name>
    <name type="common">Lumpsucker</name>
    <dbReference type="NCBI Taxonomy" id="8103"/>
    <lineage>
        <taxon>Eukaryota</taxon>
        <taxon>Metazoa</taxon>
        <taxon>Chordata</taxon>
        <taxon>Craniata</taxon>
        <taxon>Vertebrata</taxon>
        <taxon>Euteleostomi</taxon>
        <taxon>Actinopterygii</taxon>
        <taxon>Neopterygii</taxon>
        <taxon>Teleostei</taxon>
        <taxon>Neoteleostei</taxon>
        <taxon>Acanthomorphata</taxon>
        <taxon>Eupercaria</taxon>
        <taxon>Perciformes</taxon>
        <taxon>Cottioidei</taxon>
        <taxon>Cottales</taxon>
        <taxon>Cyclopteridae</taxon>
        <taxon>Cyclopterus</taxon>
    </lineage>
</organism>
<dbReference type="GO" id="GO:0006999">
    <property type="term" value="P:nuclear pore organization"/>
    <property type="evidence" value="ECO:0007669"/>
    <property type="project" value="TreeGrafter"/>
</dbReference>
<dbReference type="GeneTree" id="ENSGT00390000004003"/>
<evidence type="ECO:0000256" key="3">
    <source>
        <dbReference type="ARBA" id="ARBA00022448"/>
    </source>
</evidence>
<dbReference type="Proteomes" id="UP000694565">
    <property type="component" value="Unplaced"/>
</dbReference>
<accession>A0A8C3ARK9</accession>
<evidence type="ECO:0000256" key="1">
    <source>
        <dbReference type="ARBA" id="ARBA00004123"/>
    </source>
</evidence>
<dbReference type="PANTHER" id="PTHR31344:SF0">
    <property type="entry name" value="NUCLEAR PORE COMPLEX PROTEIN NUP205"/>
    <property type="match status" value="1"/>
</dbReference>
<dbReference type="InterPro" id="IPR021827">
    <property type="entry name" value="Nup186/Nup192/Nup205"/>
</dbReference>